<dbReference type="CDD" id="cd17369">
    <property type="entry name" value="MFS_ShiA_like"/>
    <property type="match status" value="1"/>
</dbReference>
<evidence type="ECO:0000256" key="7">
    <source>
        <dbReference type="SAM" id="MobiDB-lite"/>
    </source>
</evidence>
<feature type="transmembrane region" description="Helical" evidence="8">
    <location>
        <begin position="287"/>
        <end position="305"/>
    </location>
</feature>
<dbReference type="RefSeq" id="WP_323279647.1">
    <property type="nucleotide sequence ID" value="NZ_JAYGGQ010000010.1"/>
</dbReference>
<comment type="subcellular location">
    <subcellularLocation>
        <location evidence="1">Cell membrane</location>
        <topology evidence="1">Multi-pass membrane protein</topology>
    </subcellularLocation>
</comment>
<feature type="transmembrane region" description="Helical" evidence="8">
    <location>
        <begin position="317"/>
        <end position="336"/>
    </location>
</feature>
<feature type="transmembrane region" description="Helical" evidence="8">
    <location>
        <begin position="24"/>
        <end position="50"/>
    </location>
</feature>
<evidence type="ECO:0000256" key="3">
    <source>
        <dbReference type="ARBA" id="ARBA00022475"/>
    </source>
</evidence>
<proteinExistence type="predicted"/>
<dbReference type="Gene3D" id="1.20.1250.20">
    <property type="entry name" value="MFS general substrate transporter like domains"/>
    <property type="match status" value="2"/>
</dbReference>
<feature type="transmembrane region" description="Helical" evidence="8">
    <location>
        <begin position="121"/>
        <end position="141"/>
    </location>
</feature>
<dbReference type="SUPFAM" id="SSF103473">
    <property type="entry name" value="MFS general substrate transporter"/>
    <property type="match status" value="1"/>
</dbReference>
<dbReference type="InterPro" id="IPR036259">
    <property type="entry name" value="MFS_trans_sf"/>
</dbReference>
<feature type="compositionally biased region" description="Basic and acidic residues" evidence="7">
    <location>
        <begin position="456"/>
        <end position="465"/>
    </location>
</feature>
<feature type="region of interest" description="Disordered" evidence="7">
    <location>
        <begin position="445"/>
        <end position="465"/>
    </location>
</feature>
<name>A0ABU5T9I2_9MICC</name>
<evidence type="ECO:0000256" key="2">
    <source>
        <dbReference type="ARBA" id="ARBA00022448"/>
    </source>
</evidence>
<dbReference type="InterPro" id="IPR020846">
    <property type="entry name" value="MFS_dom"/>
</dbReference>
<evidence type="ECO:0000256" key="6">
    <source>
        <dbReference type="ARBA" id="ARBA00023136"/>
    </source>
</evidence>
<evidence type="ECO:0000256" key="8">
    <source>
        <dbReference type="SAM" id="Phobius"/>
    </source>
</evidence>
<dbReference type="Pfam" id="PF07690">
    <property type="entry name" value="MFS_1"/>
    <property type="match status" value="1"/>
</dbReference>
<evidence type="ECO:0000313" key="10">
    <source>
        <dbReference type="EMBL" id="MEA5455766.1"/>
    </source>
</evidence>
<keyword evidence="11" id="KW-1185">Reference proteome</keyword>
<keyword evidence="6 8" id="KW-0472">Membrane</keyword>
<keyword evidence="2" id="KW-0813">Transport</keyword>
<feature type="transmembrane region" description="Helical" evidence="8">
    <location>
        <begin position="411"/>
        <end position="429"/>
    </location>
</feature>
<feature type="transmembrane region" description="Helical" evidence="8">
    <location>
        <begin position="97"/>
        <end position="115"/>
    </location>
</feature>
<feature type="transmembrane region" description="Helical" evidence="8">
    <location>
        <begin position="382"/>
        <end position="405"/>
    </location>
</feature>
<gene>
    <name evidence="10" type="ORF">SPF06_13610</name>
</gene>
<evidence type="ECO:0000256" key="4">
    <source>
        <dbReference type="ARBA" id="ARBA00022692"/>
    </source>
</evidence>
<feature type="transmembrane region" description="Helical" evidence="8">
    <location>
        <begin position="162"/>
        <end position="185"/>
    </location>
</feature>
<feature type="domain" description="Major facilitator superfamily (MFS) profile" evidence="9">
    <location>
        <begin position="24"/>
        <end position="433"/>
    </location>
</feature>
<dbReference type="PANTHER" id="PTHR43045">
    <property type="entry name" value="SHIKIMATE TRANSPORTER"/>
    <property type="match status" value="1"/>
</dbReference>
<dbReference type="InterPro" id="IPR011701">
    <property type="entry name" value="MFS"/>
</dbReference>
<evidence type="ECO:0000259" key="9">
    <source>
        <dbReference type="PROSITE" id="PS50850"/>
    </source>
</evidence>
<sequence length="465" mass="49345">MSHDSPAPGSPAVARLDQRKMNKIALASVIGTTVEWYDLFLFGTASALVFNKIFFPSFDPVVGTMLAFGTFAAAYVARMVGAIIFGHFGDRLGRKSMLLVSLLTMGAATFAIGLVPDYHAIGALAPLILLTLRVIQGLALGGEWGGAVLMTVEHAPAGRRGFFGSLVQVGVPAGTLIANVAFLVVAATVDGASLTSWGWRVPFLASAVLVAVGLYIRLNIEETPSFQAVRETGTKAKIPFAALMRRYWKQVVLGGVATLSTGSTFTLITASAVAYGKKDLGHSDTTMLTVVMVSCALCFVLIPFFGRLSDRLGRKPIIMGGIAAEALLAFPMFWLMDTKSVAFLYAAYLAMMTAFAANYGPIATFLAELFGSKVRYSGLSVAYMLSGLLGSAATPFVTTWLLGLTHQSSSVAWYILVTALVSLGALLVLTETRFGNIDAVEEYPALHGDPTSRPQPADRADAEAR</sequence>
<feature type="transmembrane region" description="Helical" evidence="8">
    <location>
        <begin position="342"/>
        <end position="370"/>
    </location>
</feature>
<protein>
    <submittedName>
        <fullName evidence="10">MFS transporter</fullName>
    </submittedName>
</protein>
<keyword evidence="3" id="KW-1003">Cell membrane</keyword>
<dbReference type="EMBL" id="JAYGGQ010000010">
    <property type="protein sequence ID" value="MEA5455766.1"/>
    <property type="molecule type" value="Genomic_DNA"/>
</dbReference>
<feature type="transmembrane region" description="Helical" evidence="8">
    <location>
        <begin position="62"/>
        <end position="85"/>
    </location>
</feature>
<evidence type="ECO:0000313" key="11">
    <source>
        <dbReference type="Proteomes" id="UP001304769"/>
    </source>
</evidence>
<reference evidence="10 11" key="1">
    <citation type="submission" date="2023-12" db="EMBL/GenBank/DDBJ databases">
        <title>Sinomonas terricola sp. nov, isolated from litchi orchard soil in Guangdong, PR China.</title>
        <authorList>
            <person name="Jiaxin W."/>
            <person name="Yang Z."/>
            <person name="Honghui Z."/>
        </authorList>
    </citation>
    <scope>NUCLEOTIDE SEQUENCE [LARGE SCALE GENOMIC DNA]</scope>
    <source>
        <strain evidence="10 11">JGH33</strain>
    </source>
</reference>
<organism evidence="10 11">
    <name type="scientific">Sinomonas terricola</name>
    <dbReference type="NCBI Taxonomy" id="3110330"/>
    <lineage>
        <taxon>Bacteria</taxon>
        <taxon>Bacillati</taxon>
        <taxon>Actinomycetota</taxon>
        <taxon>Actinomycetes</taxon>
        <taxon>Micrococcales</taxon>
        <taxon>Micrococcaceae</taxon>
        <taxon>Sinomonas</taxon>
    </lineage>
</organism>
<keyword evidence="4 8" id="KW-0812">Transmembrane</keyword>
<dbReference type="Proteomes" id="UP001304769">
    <property type="component" value="Unassembled WGS sequence"/>
</dbReference>
<comment type="caution">
    <text evidence="10">The sequence shown here is derived from an EMBL/GenBank/DDBJ whole genome shotgun (WGS) entry which is preliminary data.</text>
</comment>
<evidence type="ECO:0000256" key="1">
    <source>
        <dbReference type="ARBA" id="ARBA00004651"/>
    </source>
</evidence>
<dbReference type="PROSITE" id="PS50850">
    <property type="entry name" value="MFS"/>
    <property type="match status" value="1"/>
</dbReference>
<dbReference type="PANTHER" id="PTHR43045:SF1">
    <property type="entry name" value="SHIKIMATE TRANSPORTER"/>
    <property type="match status" value="1"/>
</dbReference>
<evidence type="ECO:0000256" key="5">
    <source>
        <dbReference type="ARBA" id="ARBA00022989"/>
    </source>
</evidence>
<feature type="transmembrane region" description="Helical" evidence="8">
    <location>
        <begin position="251"/>
        <end position="275"/>
    </location>
</feature>
<accession>A0ABU5T9I2</accession>
<keyword evidence="5 8" id="KW-1133">Transmembrane helix</keyword>
<feature type="transmembrane region" description="Helical" evidence="8">
    <location>
        <begin position="197"/>
        <end position="216"/>
    </location>
</feature>